<evidence type="ECO:0000256" key="1">
    <source>
        <dbReference type="SAM" id="Phobius"/>
    </source>
</evidence>
<accession>A0A1T4JJZ4</accession>
<name>A0A1T4JJZ4_9HYPH</name>
<evidence type="ECO:0000313" key="2">
    <source>
        <dbReference type="EMBL" id="SJZ30500.1"/>
    </source>
</evidence>
<organism evidence="2 3">
    <name type="scientific">Enhydrobacter aerosaccus</name>
    <dbReference type="NCBI Taxonomy" id="225324"/>
    <lineage>
        <taxon>Bacteria</taxon>
        <taxon>Pseudomonadati</taxon>
        <taxon>Pseudomonadota</taxon>
        <taxon>Alphaproteobacteria</taxon>
        <taxon>Hyphomicrobiales</taxon>
        <taxon>Enhydrobacter</taxon>
    </lineage>
</organism>
<evidence type="ECO:0000313" key="3">
    <source>
        <dbReference type="Proteomes" id="UP000190092"/>
    </source>
</evidence>
<keyword evidence="1" id="KW-0472">Membrane</keyword>
<dbReference type="AlphaFoldDB" id="A0A1T4JJZ4"/>
<protein>
    <submittedName>
        <fullName evidence="2">Uncharacterized protein</fullName>
    </submittedName>
</protein>
<dbReference type="RefSeq" id="WP_085931797.1">
    <property type="nucleotide sequence ID" value="NZ_FUWJ01000001.1"/>
</dbReference>
<dbReference type="EMBL" id="FUWJ01000001">
    <property type="protein sequence ID" value="SJZ30500.1"/>
    <property type="molecule type" value="Genomic_DNA"/>
</dbReference>
<feature type="transmembrane region" description="Helical" evidence="1">
    <location>
        <begin position="49"/>
        <end position="70"/>
    </location>
</feature>
<dbReference type="Proteomes" id="UP000190092">
    <property type="component" value="Unassembled WGS sequence"/>
</dbReference>
<keyword evidence="1" id="KW-0812">Transmembrane</keyword>
<keyword evidence="1" id="KW-1133">Transmembrane helix</keyword>
<reference evidence="3" key="1">
    <citation type="submission" date="2017-02" db="EMBL/GenBank/DDBJ databases">
        <authorList>
            <person name="Varghese N."/>
            <person name="Submissions S."/>
        </authorList>
    </citation>
    <scope>NUCLEOTIDE SEQUENCE [LARGE SCALE GENOMIC DNA]</scope>
    <source>
        <strain evidence="3">ATCC 27094</strain>
    </source>
</reference>
<proteinExistence type="predicted"/>
<sequence>MAEEDGKQKLHSAVLDLTPEEFERYKWQVEREAHERELILKEREDRRSFFKSPLILSIVGAIVAFLANIANDAYTKTRHLQEAAREAESSLILKAMDQDDPMRIVAKLRLLDAAGMIPGHRNQLMALWTNENAAELLLSAAAPPADGKSAAAGPEQPCETASVAANGGGGWLYLGRAGKTAWIPSEKGSNLIRYEKPPPHGAGYLEKMKGLCLHVAKTKFLHDDGPPGEKLKAPVKMPVSPAMRLRIVELDDGAPDSKEEHKPVWARVEVLAN</sequence>
<keyword evidence="3" id="KW-1185">Reference proteome</keyword>
<gene>
    <name evidence="2" type="ORF">SAMN02745126_00029</name>
</gene>